<feature type="chain" id="PRO_5047454286" description="DUF302 domain-containing protein" evidence="1">
    <location>
        <begin position="33"/>
        <end position="182"/>
    </location>
</feature>
<evidence type="ECO:0000256" key="1">
    <source>
        <dbReference type="SAM" id="SignalP"/>
    </source>
</evidence>
<dbReference type="EMBL" id="JAVDPW010000010">
    <property type="protein sequence ID" value="MDR6292845.1"/>
    <property type="molecule type" value="Genomic_DNA"/>
</dbReference>
<evidence type="ECO:0000313" key="2">
    <source>
        <dbReference type="EMBL" id="MDR6292845.1"/>
    </source>
</evidence>
<evidence type="ECO:0000313" key="3">
    <source>
        <dbReference type="Proteomes" id="UP001262410"/>
    </source>
</evidence>
<keyword evidence="3" id="KW-1185">Reference proteome</keyword>
<reference evidence="2 3" key="1">
    <citation type="submission" date="2023-07" db="EMBL/GenBank/DDBJ databases">
        <title>Sorghum-associated microbial communities from plants grown in Nebraska, USA.</title>
        <authorList>
            <person name="Schachtman D."/>
        </authorList>
    </citation>
    <scope>NUCLEOTIDE SEQUENCE [LARGE SCALE GENOMIC DNA]</scope>
    <source>
        <strain evidence="2 3">584</strain>
    </source>
</reference>
<protein>
    <recommendedName>
        <fullName evidence="4">DUF302 domain-containing protein</fullName>
    </recommendedName>
</protein>
<name>A0ABU1JZ62_9PROT</name>
<organism evidence="2 3">
    <name type="scientific">Inquilinus ginsengisoli</name>
    <dbReference type="NCBI Taxonomy" id="363840"/>
    <lineage>
        <taxon>Bacteria</taxon>
        <taxon>Pseudomonadati</taxon>
        <taxon>Pseudomonadota</taxon>
        <taxon>Alphaproteobacteria</taxon>
        <taxon>Rhodospirillales</taxon>
        <taxon>Rhodospirillaceae</taxon>
        <taxon>Inquilinus</taxon>
    </lineage>
</organism>
<sequence>MDKIMSLARFPWFRLPPLAALALAGTTLSAFALPRVVPDEIDPVSLLPFTNTVDGAGVATAVQGDPFAARGVTMPDFTAAVTRIMSETFATRFVPAAGHGAGPKPFVALAFNPAAGLLPEALCNGRPVATEAARRPIVVRAATCIDGRAQSAATGYLDQAAGPADPGFTSLVQGLTQRLVNL</sequence>
<proteinExistence type="predicted"/>
<feature type="signal peptide" evidence="1">
    <location>
        <begin position="1"/>
        <end position="32"/>
    </location>
</feature>
<accession>A0ABU1JZ62</accession>
<keyword evidence="1" id="KW-0732">Signal</keyword>
<dbReference type="Proteomes" id="UP001262410">
    <property type="component" value="Unassembled WGS sequence"/>
</dbReference>
<gene>
    <name evidence="2" type="ORF">E9232_005390</name>
</gene>
<dbReference type="RefSeq" id="WP_309799305.1">
    <property type="nucleotide sequence ID" value="NZ_JAVDPW010000010.1"/>
</dbReference>
<evidence type="ECO:0008006" key="4">
    <source>
        <dbReference type="Google" id="ProtNLM"/>
    </source>
</evidence>
<comment type="caution">
    <text evidence="2">The sequence shown here is derived from an EMBL/GenBank/DDBJ whole genome shotgun (WGS) entry which is preliminary data.</text>
</comment>